<dbReference type="RefSeq" id="WP_063188226.1">
    <property type="nucleotide sequence ID" value="NZ_LQRA01000110.1"/>
</dbReference>
<dbReference type="SUPFAM" id="SSF49373">
    <property type="entry name" value="Invasin/intimin cell-adhesion fragments"/>
    <property type="match status" value="9"/>
</dbReference>
<feature type="domain" description="BIG2" evidence="1">
    <location>
        <begin position="442"/>
        <end position="524"/>
    </location>
</feature>
<reference evidence="3" key="1">
    <citation type="submission" date="2016-01" db="EMBL/GenBank/DDBJ databases">
        <title>Draft genome of Chromobacterium sp. F49.</title>
        <authorList>
            <person name="Hong K.W."/>
        </authorList>
    </citation>
    <scope>NUCLEOTIDE SEQUENCE [LARGE SCALE GENOMIC DNA]</scope>
    <source>
        <strain evidence="3">M63</strain>
    </source>
</reference>
<dbReference type="Proteomes" id="UP000076563">
    <property type="component" value="Unassembled WGS sequence"/>
</dbReference>
<name>A0A163TFY4_9BACL</name>
<dbReference type="Pfam" id="PF02368">
    <property type="entry name" value="Big_2"/>
    <property type="match status" value="3"/>
</dbReference>
<evidence type="ECO:0000259" key="1">
    <source>
        <dbReference type="SMART" id="SM00635"/>
    </source>
</evidence>
<dbReference type="InterPro" id="IPR008964">
    <property type="entry name" value="Invasin/intimin_cell_adhesion"/>
</dbReference>
<feature type="domain" description="BIG2" evidence="1">
    <location>
        <begin position="361"/>
        <end position="441"/>
    </location>
</feature>
<evidence type="ECO:0000313" key="3">
    <source>
        <dbReference type="Proteomes" id="UP000076563"/>
    </source>
</evidence>
<evidence type="ECO:0000313" key="2">
    <source>
        <dbReference type="EMBL" id="KZE71725.1"/>
    </source>
</evidence>
<gene>
    <name evidence="2" type="ORF">AV654_05835</name>
</gene>
<feature type="domain" description="BIG2" evidence="1">
    <location>
        <begin position="28"/>
        <end position="108"/>
    </location>
</feature>
<dbReference type="AlphaFoldDB" id="A0A163TFY4"/>
<dbReference type="Gene3D" id="2.60.40.1080">
    <property type="match status" value="10"/>
</dbReference>
<feature type="domain" description="BIG2" evidence="1">
    <location>
        <begin position="276"/>
        <end position="358"/>
    </location>
</feature>
<dbReference type="OrthoDB" id="2348975at2"/>
<feature type="domain" description="BIG2" evidence="1">
    <location>
        <begin position="607"/>
        <end position="690"/>
    </location>
</feature>
<keyword evidence="3" id="KW-1185">Reference proteome</keyword>
<feature type="domain" description="BIG2" evidence="1">
    <location>
        <begin position="697"/>
        <end position="773"/>
    </location>
</feature>
<protein>
    <recommendedName>
        <fullName evidence="1">BIG2 domain-containing protein</fullName>
    </recommendedName>
</protein>
<feature type="domain" description="BIG2" evidence="1">
    <location>
        <begin position="195"/>
        <end position="275"/>
    </location>
</feature>
<feature type="domain" description="BIG2" evidence="1">
    <location>
        <begin position="527"/>
        <end position="606"/>
    </location>
</feature>
<proteinExistence type="predicted"/>
<dbReference type="InterPro" id="IPR003343">
    <property type="entry name" value="Big_2"/>
</dbReference>
<feature type="domain" description="BIG2" evidence="1">
    <location>
        <begin position="112"/>
        <end position="192"/>
    </location>
</feature>
<accession>A0A163TFY4</accession>
<dbReference type="EMBL" id="LQRA01000110">
    <property type="protein sequence ID" value="KZE71725.1"/>
    <property type="molecule type" value="Genomic_DNA"/>
</dbReference>
<feature type="domain" description="BIG2" evidence="1">
    <location>
        <begin position="776"/>
        <end position="856"/>
    </location>
</feature>
<comment type="caution">
    <text evidence="2">The sequence shown here is derived from an EMBL/GenBank/DDBJ whole genome shotgun (WGS) entry which is preliminary data.</text>
</comment>
<organism evidence="2 3">
    <name type="scientific">Paenibacillus elgii</name>
    <dbReference type="NCBI Taxonomy" id="189691"/>
    <lineage>
        <taxon>Bacteria</taxon>
        <taxon>Bacillati</taxon>
        <taxon>Bacillota</taxon>
        <taxon>Bacilli</taxon>
        <taxon>Bacillales</taxon>
        <taxon>Paenibacillaceae</taxon>
        <taxon>Paenibacillus</taxon>
    </lineage>
</organism>
<sequence>MSRVILLLLPLLWVIGGFDVRNATAAETIKNLVLNKNELSMDAGSTATLTTTAVYDSGRTEDVTIKTDWNSGTPDVATIYAGVVTAKKEGKAIITATYMSKTVIVNVTVTKRVKSLIKDKQKIDLRKGESEQINLKAYYDDGTSEDVTMKAEWMIDNGSLATVFNGKVTALGSGSGIITAKYNNQTTTIPLAVEIVKRVDAQKSRVSLLLNQSETVQLTATYPDGTTRDVTEIAEWSSDNPSIADALKGKITGFGPGQANITATYGNKTAKIKVDVDNAIKLDVNKQNVLLKKNATEQLKLTATYPNGNTEDITDRAEWSSDNESIVYVIKGKISANKSGEATIKAKYGERSVSVIVEVDVPRRLELNKDTVTLNSNKSEQLMLQAIYGDGSTEDVTGQAKWTVDKETIASVINGKVSAVKAGEATVTAQYGGKSISAKVLVDIPNILVPNKKKISMQIGESEQINLKAVYPDGKEEDITQKAEWISSSDQVVEVRRGMIIGVATGTATVTAKYGNRSATIHVSVGILKDLTASETNLALKKGDTRKVTVTSTFTDGRSKDSTPDAVWNSSSPQVATVNEGTIKALASGETKISATVDNKTVTITVQVDMASVLKASPSFITLDLRETRTVALTSVDENGKTSDVTNTAEWTSSNTAIAQVEKGSITSLAYGKATITAKYGGKTVSIPVEIGSILDLIPNKRYIPMKTGGEFKVRLMATTAEGITKDVSTQAQWKSGNYKLVEVEGGLIKAVSSGSTSVTATFGGKSVSIPIDVDNIKYLKTDLVTVKMKTGETTRIKALATFFDGTEEDVTVSGLWSSSNIRIADVKDGFIKAVEKGKATITVAYGNKRTVVAVNVN</sequence>
<dbReference type="SMART" id="SM00635">
    <property type="entry name" value="BID_2"/>
    <property type="match status" value="10"/>
</dbReference>